<evidence type="ECO:0000313" key="2">
    <source>
        <dbReference type="Proteomes" id="UP000027602"/>
    </source>
</evidence>
<name>I3E8F4_BACMM</name>
<protein>
    <submittedName>
        <fullName evidence="1">Uncharacterized protein</fullName>
    </submittedName>
</protein>
<reference evidence="1 2" key="1">
    <citation type="journal article" date="2015" name="BMC Genomics">
        <title>Transcriptome analysis of thermophilic methylotrophic Bacillus methanolicus MGA3 using RNA-sequencing provides detailed insights into its previously uncharted transcriptional landscape.</title>
        <authorList>
            <person name="Irla M."/>
            <person name="Neshat A."/>
            <person name="Brautaset T."/>
            <person name="Ruckert C."/>
            <person name="Kalinowski J."/>
            <person name="Wendisch V.F."/>
        </authorList>
    </citation>
    <scope>NUCLEOTIDE SEQUENCE [LARGE SCALE GENOMIC DNA]</scope>
    <source>
        <strain evidence="2">MGA3 / ATCC 53907</strain>
    </source>
</reference>
<accession>I3E8F4</accession>
<dbReference type="HOGENOM" id="CLU_2912816_0_0_9"/>
<dbReference type="AlphaFoldDB" id="I3E8F4"/>
<sequence>MSEQNKIQVNVRLSKETVEKLDEIVAYYQENTKIGKVYKGDVLTDIIEKSYEIMKKQKSAQRMFYK</sequence>
<dbReference type="OrthoDB" id="2913034at2"/>
<dbReference type="KEGG" id="bmet:BMMGA3_08200"/>
<organism evidence="1 2">
    <name type="scientific">Bacillus methanolicus (strain MGA3 / ATCC 53907)</name>
    <dbReference type="NCBI Taxonomy" id="796606"/>
    <lineage>
        <taxon>Bacteria</taxon>
        <taxon>Bacillati</taxon>
        <taxon>Bacillota</taxon>
        <taxon>Bacilli</taxon>
        <taxon>Bacillales</taxon>
        <taxon>Bacillaceae</taxon>
        <taxon>Bacillus</taxon>
    </lineage>
</organism>
<dbReference type="EMBL" id="CP007739">
    <property type="protein sequence ID" value="AIE60046.1"/>
    <property type="molecule type" value="Genomic_DNA"/>
</dbReference>
<dbReference type="Proteomes" id="UP000027602">
    <property type="component" value="Chromosome"/>
</dbReference>
<keyword evidence="2" id="KW-1185">Reference proteome</keyword>
<evidence type="ECO:0000313" key="1">
    <source>
        <dbReference type="EMBL" id="AIE60046.1"/>
    </source>
</evidence>
<proteinExistence type="predicted"/>
<dbReference type="eggNOG" id="ENOG5030N7S">
    <property type="taxonomic scope" value="Bacteria"/>
</dbReference>
<gene>
    <name evidence="1" type="ORF">BMMGA3_08200</name>
</gene>
<dbReference type="STRING" id="796606.BMMGA3_08200"/>
<dbReference type="RefSeq" id="WP_004434008.1">
    <property type="nucleotide sequence ID" value="NZ_ADWW01000002.1"/>
</dbReference>